<dbReference type="Proteomes" id="UP001374893">
    <property type="component" value="Chromosome"/>
</dbReference>
<sequence length="303" mass="32503">MPDTFHFLRPAALLLAPVAVLIWWVWQRRSDPLAGWRNQLEPELLEALVDHGSSKRSHRWPVLVAWLLAVVALSGPSWKPEPSPFTEDATPLIILLKADVSMDTADPLPTRMERAHLKIRDLAAARESQPLGLIAYAGSAHLVLPPTKDTEAVAMTAAEITPEIMPVQGDRLDLAIDRAMPLMNATGGTLLVITDASTAATDRLSESYGSAGKPYVQILAITGAGVSTDGLGQVADSLNSDVIAMAADDSDIDRIVARAARTPVAVTADGGTRWQDGGYLLVPLLCVLALSPFRKEAKPEMQS</sequence>
<gene>
    <name evidence="3" type="ORF">HAHE_35370</name>
</gene>
<accession>A0ABM7RD73</accession>
<dbReference type="InterPro" id="IPR036465">
    <property type="entry name" value="vWFA_dom_sf"/>
</dbReference>
<evidence type="ECO:0000256" key="1">
    <source>
        <dbReference type="SAM" id="Phobius"/>
    </source>
</evidence>
<keyword evidence="4" id="KW-1185">Reference proteome</keyword>
<dbReference type="RefSeq" id="WP_338686314.1">
    <property type="nucleotide sequence ID" value="NZ_AP024702.1"/>
</dbReference>
<proteinExistence type="predicted"/>
<evidence type="ECO:0000259" key="2">
    <source>
        <dbReference type="Pfam" id="PF13519"/>
    </source>
</evidence>
<keyword evidence="1" id="KW-0472">Membrane</keyword>
<dbReference type="InterPro" id="IPR050768">
    <property type="entry name" value="UPF0353/GerABKA_families"/>
</dbReference>
<name>A0ABM7RD73_9BACT</name>
<keyword evidence="1" id="KW-0812">Transmembrane</keyword>
<dbReference type="InterPro" id="IPR002035">
    <property type="entry name" value="VWF_A"/>
</dbReference>
<dbReference type="Gene3D" id="3.40.50.410">
    <property type="entry name" value="von Willebrand factor, type A domain"/>
    <property type="match status" value="1"/>
</dbReference>
<evidence type="ECO:0000313" key="4">
    <source>
        <dbReference type="Proteomes" id="UP001374893"/>
    </source>
</evidence>
<protein>
    <submittedName>
        <fullName evidence="3">Transporter</fullName>
    </submittedName>
</protein>
<keyword evidence="1" id="KW-1133">Transmembrane helix</keyword>
<dbReference type="SUPFAM" id="SSF53300">
    <property type="entry name" value="vWA-like"/>
    <property type="match status" value="1"/>
</dbReference>
<feature type="domain" description="VWFA" evidence="2">
    <location>
        <begin position="101"/>
        <end position="196"/>
    </location>
</feature>
<dbReference type="PANTHER" id="PTHR22550:SF14">
    <property type="entry name" value="VWFA DOMAIN-CONTAINING PROTEIN"/>
    <property type="match status" value="1"/>
</dbReference>
<dbReference type="PANTHER" id="PTHR22550">
    <property type="entry name" value="SPORE GERMINATION PROTEIN"/>
    <property type="match status" value="1"/>
</dbReference>
<evidence type="ECO:0000313" key="3">
    <source>
        <dbReference type="EMBL" id="BCX49629.1"/>
    </source>
</evidence>
<dbReference type="Pfam" id="PF13519">
    <property type="entry name" value="VWA_2"/>
    <property type="match status" value="1"/>
</dbReference>
<feature type="transmembrane region" description="Helical" evidence="1">
    <location>
        <begin position="6"/>
        <end position="26"/>
    </location>
</feature>
<reference evidence="3 4" key="1">
    <citation type="submission" date="2021-06" db="EMBL/GenBank/DDBJ databases">
        <title>Complete genome of Haloferula helveola possessing various polysaccharide degrading enzymes.</title>
        <authorList>
            <person name="Takami H."/>
            <person name="Huang C."/>
            <person name="Hamasaki K."/>
        </authorList>
    </citation>
    <scope>NUCLEOTIDE SEQUENCE [LARGE SCALE GENOMIC DNA]</scope>
    <source>
        <strain evidence="3 4">CN-1</strain>
    </source>
</reference>
<dbReference type="EMBL" id="AP024702">
    <property type="protein sequence ID" value="BCX49629.1"/>
    <property type="molecule type" value="Genomic_DNA"/>
</dbReference>
<organism evidence="3 4">
    <name type="scientific">Haloferula helveola</name>
    <dbReference type="NCBI Taxonomy" id="490095"/>
    <lineage>
        <taxon>Bacteria</taxon>
        <taxon>Pseudomonadati</taxon>
        <taxon>Verrucomicrobiota</taxon>
        <taxon>Verrucomicrobiia</taxon>
        <taxon>Verrucomicrobiales</taxon>
        <taxon>Verrucomicrobiaceae</taxon>
        <taxon>Haloferula</taxon>
    </lineage>
</organism>